<dbReference type="EMBL" id="MN738834">
    <property type="protein sequence ID" value="QHT38791.1"/>
    <property type="molecule type" value="Genomic_DNA"/>
</dbReference>
<dbReference type="AlphaFoldDB" id="A0A6C0FD42"/>
<accession>A0A6C0FD42</accession>
<sequence length="99" mass="11927">MPMTKQRKYLNSNLNSCASLHTISKTPDPKFATIEGSYISMKPYAVNWSKHMERNERRRQKQVDIFYRTGRPIFKITKDNQHLRRFSNPLYYTDRPIWS</sequence>
<organism evidence="1">
    <name type="scientific">viral metagenome</name>
    <dbReference type="NCBI Taxonomy" id="1070528"/>
    <lineage>
        <taxon>unclassified sequences</taxon>
        <taxon>metagenomes</taxon>
        <taxon>organismal metagenomes</taxon>
    </lineage>
</organism>
<protein>
    <submittedName>
        <fullName evidence="1">Uncharacterized protein</fullName>
    </submittedName>
</protein>
<reference evidence="1" key="1">
    <citation type="journal article" date="2020" name="Nature">
        <title>Giant virus diversity and host interactions through global metagenomics.</title>
        <authorList>
            <person name="Schulz F."/>
            <person name="Roux S."/>
            <person name="Paez-Espino D."/>
            <person name="Jungbluth S."/>
            <person name="Walsh D.A."/>
            <person name="Denef V.J."/>
            <person name="McMahon K.D."/>
            <person name="Konstantinidis K.T."/>
            <person name="Eloe-Fadrosh E.A."/>
            <person name="Kyrpides N.C."/>
            <person name="Woyke T."/>
        </authorList>
    </citation>
    <scope>NUCLEOTIDE SEQUENCE</scope>
    <source>
        <strain evidence="1">GVMAG-S-ERX556106-38</strain>
    </source>
</reference>
<evidence type="ECO:0000313" key="1">
    <source>
        <dbReference type="EMBL" id="QHT38791.1"/>
    </source>
</evidence>
<proteinExistence type="predicted"/>
<name>A0A6C0FD42_9ZZZZ</name>